<evidence type="ECO:0000313" key="1">
    <source>
        <dbReference type="EMBL" id="GGS39447.1"/>
    </source>
</evidence>
<reference evidence="1" key="2">
    <citation type="submission" date="2020-09" db="EMBL/GenBank/DDBJ databases">
        <authorList>
            <person name="Sun Q."/>
            <person name="Ohkuma M."/>
        </authorList>
    </citation>
    <scope>NUCLEOTIDE SEQUENCE</scope>
    <source>
        <strain evidence="1">JCM 4234</strain>
    </source>
</reference>
<gene>
    <name evidence="1" type="ORF">GCM10010238_30900</name>
</gene>
<name>A0A918GIQ0_STRGD</name>
<dbReference type="EMBL" id="BMSL01000007">
    <property type="protein sequence ID" value="GGS39447.1"/>
    <property type="molecule type" value="Genomic_DNA"/>
</dbReference>
<organism evidence="1 2">
    <name type="scientific">Streptomyces griseoviridis</name>
    <dbReference type="NCBI Taxonomy" id="45398"/>
    <lineage>
        <taxon>Bacteria</taxon>
        <taxon>Bacillati</taxon>
        <taxon>Actinomycetota</taxon>
        <taxon>Actinomycetes</taxon>
        <taxon>Kitasatosporales</taxon>
        <taxon>Streptomycetaceae</taxon>
        <taxon>Streptomyces</taxon>
    </lineage>
</organism>
<reference evidence="1" key="1">
    <citation type="journal article" date="2014" name="Int. J. Syst. Evol. Microbiol.">
        <title>Complete genome sequence of Corynebacterium casei LMG S-19264T (=DSM 44701T), isolated from a smear-ripened cheese.</title>
        <authorList>
            <consortium name="US DOE Joint Genome Institute (JGI-PGF)"/>
            <person name="Walter F."/>
            <person name="Albersmeier A."/>
            <person name="Kalinowski J."/>
            <person name="Ruckert C."/>
        </authorList>
    </citation>
    <scope>NUCLEOTIDE SEQUENCE</scope>
    <source>
        <strain evidence="1">JCM 4234</strain>
    </source>
</reference>
<proteinExistence type="predicted"/>
<evidence type="ECO:0000313" key="2">
    <source>
        <dbReference type="Proteomes" id="UP000653493"/>
    </source>
</evidence>
<dbReference type="Proteomes" id="UP000653493">
    <property type="component" value="Unassembled WGS sequence"/>
</dbReference>
<keyword evidence="2" id="KW-1185">Reference proteome</keyword>
<comment type="caution">
    <text evidence="1">The sequence shown here is derived from an EMBL/GenBank/DDBJ whole genome shotgun (WGS) entry which is preliminary data.</text>
</comment>
<accession>A0A918GIQ0</accession>
<dbReference type="AlphaFoldDB" id="A0A918GIQ0"/>
<sequence>MTGYLLVRYRALSGRVDRRAVAAAPRTLRIAPLSSFTSGVFLAVPCRGALAWLAVTGRIAPAALSPLAVEGAAVFHTSLYAGDMQAYAGTTRT</sequence>
<protein>
    <submittedName>
        <fullName evidence="1">Uncharacterized protein</fullName>
    </submittedName>
</protein>